<organism evidence="2 3">
    <name type="scientific">Colletotrichum zoysiae</name>
    <dbReference type="NCBI Taxonomy" id="1216348"/>
    <lineage>
        <taxon>Eukaryota</taxon>
        <taxon>Fungi</taxon>
        <taxon>Dikarya</taxon>
        <taxon>Ascomycota</taxon>
        <taxon>Pezizomycotina</taxon>
        <taxon>Sordariomycetes</taxon>
        <taxon>Hypocreomycetidae</taxon>
        <taxon>Glomerellales</taxon>
        <taxon>Glomerellaceae</taxon>
        <taxon>Colletotrichum</taxon>
        <taxon>Colletotrichum graminicola species complex</taxon>
    </lineage>
</organism>
<accession>A0AAD9M9E6</accession>
<dbReference type="Proteomes" id="UP001232148">
    <property type="component" value="Unassembled WGS sequence"/>
</dbReference>
<gene>
    <name evidence="2" type="ORF">LX32DRAFT_252966</name>
</gene>
<reference evidence="2" key="1">
    <citation type="submission" date="2021-06" db="EMBL/GenBank/DDBJ databases">
        <title>Comparative genomics, transcriptomics and evolutionary studies reveal genomic signatures of adaptation to plant cell wall in hemibiotrophic fungi.</title>
        <authorList>
            <consortium name="DOE Joint Genome Institute"/>
            <person name="Baroncelli R."/>
            <person name="Diaz J.F."/>
            <person name="Benocci T."/>
            <person name="Peng M."/>
            <person name="Battaglia E."/>
            <person name="Haridas S."/>
            <person name="Andreopoulos W."/>
            <person name="Labutti K."/>
            <person name="Pangilinan J."/>
            <person name="Floch G.L."/>
            <person name="Makela M.R."/>
            <person name="Henrissat B."/>
            <person name="Grigoriev I.V."/>
            <person name="Crouch J.A."/>
            <person name="De Vries R.P."/>
            <person name="Sukno S.A."/>
            <person name="Thon M.R."/>
        </authorList>
    </citation>
    <scope>NUCLEOTIDE SEQUENCE</scope>
    <source>
        <strain evidence="2">MAFF235873</strain>
    </source>
</reference>
<protein>
    <submittedName>
        <fullName evidence="2">Uncharacterized protein</fullName>
    </submittedName>
</protein>
<evidence type="ECO:0000313" key="3">
    <source>
        <dbReference type="Proteomes" id="UP001232148"/>
    </source>
</evidence>
<sequence length="52" mass="5822">MHAVRVVNASRRCFGGESVGTYLRVFVLSIVCCGVAWRGVAWRGREQKSPLR</sequence>
<dbReference type="EMBL" id="MU842810">
    <property type="protein sequence ID" value="KAK2035070.1"/>
    <property type="molecule type" value="Genomic_DNA"/>
</dbReference>
<evidence type="ECO:0000313" key="2">
    <source>
        <dbReference type="EMBL" id="KAK2035070.1"/>
    </source>
</evidence>
<dbReference type="AlphaFoldDB" id="A0AAD9M9E6"/>
<comment type="caution">
    <text evidence="2">The sequence shown here is derived from an EMBL/GenBank/DDBJ whole genome shotgun (WGS) entry which is preliminary data.</text>
</comment>
<evidence type="ECO:0000256" key="1">
    <source>
        <dbReference type="SAM" id="Phobius"/>
    </source>
</evidence>
<proteinExistence type="predicted"/>
<keyword evidence="3" id="KW-1185">Reference proteome</keyword>
<name>A0AAD9M9E6_9PEZI</name>
<keyword evidence="1" id="KW-1133">Transmembrane helix</keyword>
<keyword evidence="1" id="KW-0812">Transmembrane</keyword>
<keyword evidence="1" id="KW-0472">Membrane</keyword>
<feature type="transmembrane region" description="Helical" evidence="1">
    <location>
        <begin position="22"/>
        <end position="42"/>
    </location>
</feature>